<evidence type="ECO:0000259" key="3">
    <source>
        <dbReference type="Pfam" id="PF02581"/>
    </source>
</evidence>
<accession>A0A368E4J3</accession>
<dbReference type="Proteomes" id="UP000252132">
    <property type="component" value="Unassembled WGS sequence"/>
</dbReference>
<dbReference type="PANTHER" id="PTHR20857:SF23">
    <property type="entry name" value="THIAMINE BIOSYNTHETIC BIFUNCTIONAL ENZYME"/>
    <property type="match status" value="1"/>
</dbReference>
<comment type="pathway">
    <text evidence="1">Cofactor biosynthesis; thiamine diphosphate biosynthesis.</text>
</comment>
<dbReference type="Pfam" id="PF02581">
    <property type="entry name" value="TMP-TENI"/>
    <property type="match status" value="1"/>
</dbReference>
<dbReference type="Gene3D" id="3.20.20.70">
    <property type="entry name" value="Aldolase class I"/>
    <property type="match status" value="1"/>
</dbReference>
<dbReference type="GO" id="GO:0009228">
    <property type="term" value="P:thiamine biosynthetic process"/>
    <property type="evidence" value="ECO:0007669"/>
    <property type="project" value="UniProtKB-KW"/>
</dbReference>
<reference evidence="4 5" key="1">
    <citation type="journal article" date="2018" name="Microbiome">
        <title>Fine metagenomic profile of the Mediterranean stratified and mixed water columns revealed by assembly and recruitment.</title>
        <authorList>
            <person name="Haro-Moreno J.M."/>
            <person name="Lopez-Perez M."/>
            <person name="De La Torre J.R."/>
            <person name="Picazo A."/>
            <person name="Camacho A."/>
            <person name="Rodriguez-Valera F."/>
        </authorList>
    </citation>
    <scope>NUCLEOTIDE SEQUENCE [LARGE SCALE GENOMIC DNA]</scope>
    <source>
        <strain evidence="4">MED-G55</strain>
    </source>
</reference>
<feature type="domain" description="Thiamine phosphate synthase/TenI" evidence="3">
    <location>
        <begin position="23"/>
        <end position="178"/>
    </location>
</feature>
<dbReference type="GO" id="GO:0004789">
    <property type="term" value="F:thiamine-phosphate diphosphorylase activity"/>
    <property type="evidence" value="ECO:0007669"/>
    <property type="project" value="TreeGrafter"/>
</dbReference>
<dbReference type="InterPro" id="IPR022998">
    <property type="entry name" value="ThiamineP_synth_TenI"/>
</dbReference>
<gene>
    <name evidence="4" type="ORF">DBW69_00110</name>
</gene>
<keyword evidence="2" id="KW-0784">Thiamine biosynthesis</keyword>
<organism evidence="4 5">
    <name type="scientific">PS1 clade bacterium</name>
    <dbReference type="NCBI Taxonomy" id="2175152"/>
    <lineage>
        <taxon>Bacteria</taxon>
        <taxon>Pseudomonadati</taxon>
        <taxon>Pseudomonadota</taxon>
        <taxon>Alphaproteobacteria</taxon>
        <taxon>PS1 clade</taxon>
    </lineage>
</organism>
<sequence length="184" mass="19847">MLPLRIFMTDRHRLPDWKEVLATLPLGTGVIFRDYDAPNRKKMAQEAADICAARGLFLSIAGDPQLALELNAGLHMPEKQAPSLYRHLSRIPATVLVTLSVHSARGLISAQSIPVDAILISPIFTTASHPNAATLGPVRFASLAKDSPCPVYALGGMSDTRLKRLSSSHKHNLAGYAAIDTFAV</sequence>
<comment type="caution">
    <text evidence="4">The sequence shown here is derived from an EMBL/GenBank/DDBJ whole genome shotgun (WGS) entry which is preliminary data.</text>
</comment>
<evidence type="ECO:0000313" key="4">
    <source>
        <dbReference type="EMBL" id="RCL78381.1"/>
    </source>
</evidence>
<name>A0A368E4J3_9PROT</name>
<evidence type="ECO:0000256" key="2">
    <source>
        <dbReference type="ARBA" id="ARBA00022977"/>
    </source>
</evidence>
<protein>
    <submittedName>
        <fullName evidence="4">Thiamine phosphate synthase</fullName>
    </submittedName>
</protein>
<dbReference type="EMBL" id="QOQF01000001">
    <property type="protein sequence ID" value="RCL78381.1"/>
    <property type="molecule type" value="Genomic_DNA"/>
</dbReference>
<proteinExistence type="predicted"/>
<dbReference type="CDD" id="cd00564">
    <property type="entry name" value="TMP_TenI"/>
    <property type="match status" value="1"/>
</dbReference>
<evidence type="ECO:0000256" key="1">
    <source>
        <dbReference type="ARBA" id="ARBA00004948"/>
    </source>
</evidence>
<dbReference type="AlphaFoldDB" id="A0A368E4J3"/>
<dbReference type="InterPro" id="IPR013785">
    <property type="entry name" value="Aldolase_TIM"/>
</dbReference>
<dbReference type="PANTHER" id="PTHR20857">
    <property type="entry name" value="THIAMINE-PHOSPHATE PYROPHOSPHORYLASE"/>
    <property type="match status" value="1"/>
</dbReference>
<evidence type="ECO:0000313" key="5">
    <source>
        <dbReference type="Proteomes" id="UP000252132"/>
    </source>
</evidence>
<dbReference type="SUPFAM" id="SSF51391">
    <property type="entry name" value="Thiamin phosphate synthase"/>
    <property type="match status" value="1"/>
</dbReference>
<dbReference type="GO" id="GO:0005737">
    <property type="term" value="C:cytoplasm"/>
    <property type="evidence" value="ECO:0007669"/>
    <property type="project" value="TreeGrafter"/>
</dbReference>
<dbReference type="InterPro" id="IPR036206">
    <property type="entry name" value="ThiamineP_synth_sf"/>
</dbReference>